<dbReference type="RefSeq" id="WP_069700188.1">
    <property type="nucleotide sequence ID" value="NZ_JAGGMA010000006.1"/>
</dbReference>
<dbReference type="PANTHER" id="PTHR30363">
    <property type="entry name" value="HTH-TYPE TRANSCRIPTIONAL REGULATOR SRLR-RELATED"/>
    <property type="match status" value="1"/>
</dbReference>
<dbReference type="InterPro" id="IPR014036">
    <property type="entry name" value="DeoR-like_C"/>
</dbReference>
<dbReference type="SMART" id="SM00420">
    <property type="entry name" value="HTH_DEOR"/>
    <property type="match status" value="1"/>
</dbReference>
<dbReference type="Proteomes" id="UP000095256">
    <property type="component" value="Unassembled WGS sequence"/>
</dbReference>
<dbReference type="SUPFAM" id="SSF46785">
    <property type="entry name" value="Winged helix' DNA-binding domain"/>
    <property type="match status" value="1"/>
</dbReference>
<dbReference type="GO" id="GO:0003700">
    <property type="term" value="F:DNA-binding transcription factor activity"/>
    <property type="evidence" value="ECO:0007669"/>
    <property type="project" value="InterPro"/>
</dbReference>
<protein>
    <submittedName>
        <fullName evidence="5">DeoR family transcriptional regulator</fullName>
    </submittedName>
</protein>
<dbReference type="OrthoDB" id="9798651at2"/>
<dbReference type="AlphaFoldDB" id="A0A1E5KSR0"/>
<organism evidence="5 6">
    <name type="scientific">Enterococcus rivorum</name>
    <dbReference type="NCBI Taxonomy" id="762845"/>
    <lineage>
        <taxon>Bacteria</taxon>
        <taxon>Bacillati</taxon>
        <taxon>Bacillota</taxon>
        <taxon>Bacilli</taxon>
        <taxon>Lactobacillales</taxon>
        <taxon>Enterococcaceae</taxon>
        <taxon>Enterococcus</taxon>
    </lineage>
</organism>
<keyword evidence="2" id="KW-0238">DNA-binding</keyword>
<dbReference type="InterPro" id="IPR001034">
    <property type="entry name" value="DeoR_HTH"/>
</dbReference>
<comment type="caution">
    <text evidence="5">The sequence shown here is derived from an EMBL/GenBank/DDBJ whole genome shotgun (WGS) entry which is preliminary data.</text>
</comment>
<dbReference type="SMART" id="SM01134">
    <property type="entry name" value="DeoRC"/>
    <property type="match status" value="1"/>
</dbReference>
<dbReference type="InterPro" id="IPR036390">
    <property type="entry name" value="WH_DNA-bd_sf"/>
</dbReference>
<name>A0A1E5KSR0_9ENTE</name>
<dbReference type="STRING" id="762845.BCR26_06630"/>
<evidence type="ECO:0000313" key="5">
    <source>
        <dbReference type="EMBL" id="OEH80901.1"/>
    </source>
</evidence>
<gene>
    <name evidence="5" type="ORF">BCR26_06630</name>
</gene>
<dbReference type="InterPro" id="IPR037171">
    <property type="entry name" value="NagB/RpiA_transferase-like"/>
</dbReference>
<dbReference type="PRINTS" id="PR00037">
    <property type="entry name" value="HTHLACR"/>
</dbReference>
<dbReference type="InterPro" id="IPR050313">
    <property type="entry name" value="Carb_Metab_HTH_regulators"/>
</dbReference>
<feature type="domain" description="HTH deoR-type" evidence="4">
    <location>
        <begin position="3"/>
        <end position="58"/>
    </location>
</feature>
<dbReference type="Pfam" id="PF00455">
    <property type="entry name" value="DeoRC"/>
    <property type="match status" value="1"/>
</dbReference>
<accession>A0A1E5KSR0</accession>
<dbReference type="PROSITE" id="PS51000">
    <property type="entry name" value="HTH_DEOR_2"/>
    <property type="match status" value="1"/>
</dbReference>
<evidence type="ECO:0000256" key="2">
    <source>
        <dbReference type="ARBA" id="ARBA00023125"/>
    </source>
</evidence>
<dbReference type="GO" id="GO:0003677">
    <property type="term" value="F:DNA binding"/>
    <property type="evidence" value="ECO:0007669"/>
    <property type="project" value="UniProtKB-KW"/>
</dbReference>
<dbReference type="Gene3D" id="1.10.10.10">
    <property type="entry name" value="Winged helix-like DNA-binding domain superfamily/Winged helix DNA-binding domain"/>
    <property type="match status" value="1"/>
</dbReference>
<dbReference type="SUPFAM" id="SSF100950">
    <property type="entry name" value="NagB/RpiA/CoA transferase-like"/>
    <property type="match status" value="1"/>
</dbReference>
<evidence type="ECO:0000313" key="6">
    <source>
        <dbReference type="Proteomes" id="UP000095256"/>
    </source>
</evidence>
<evidence type="ECO:0000259" key="4">
    <source>
        <dbReference type="PROSITE" id="PS51000"/>
    </source>
</evidence>
<dbReference type="Gene3D" id="3.40.50.1360">
    <property type="match status" value="1"/>
</dbReference>
<dbReference type="PANTHER" id="PTHR30363:SF51">
    <property type="entry name" value="HTH-TYPE TRANSCRIPTIONAL REPRESSOR GLCR"/>
    <property type="match status" value="1"/>
</dbReference>
<reference evidence="5 6" key="1">
    <citation type="submission" date="2016-09" db="EMBL/GenBank/DDBJ databases">
        <authorList>
            <person name="Capua I."/>
            <person name="De Benedictis P."/>
            <person name="Joannis T."/>
            <person name="Lombin L.H."/>
            <person name="Cattoli G."/>
        </authorList>
    </citation>
    <scope>NUCLEOTIDE SEQUENCE [LARGE SCALE GENOMIC DNA]</scope>
    <source>
        <strain evidence="5 6">LMG 25899</strain>
    </source>
</reference>
<keyword evidence="1" id="KW-0805">Transcription regulation</keyword>
<evidence type="ECO:0000256" key="1">
    <source>
        <dbReference type="ARBA" id="ARBA00023015"/>
    </source>
</evidence>
<keyword evidence="3" id="KW-0804">Transcription</keyword>
<dbReference type="Pfam" id="PF08220">
    <property type="entry name" value="HTH_DeoR"/>
    <property type="match status" value="1"/>
</dbReference>
<evidence type="ECO:0000256" key="3">
    <source>
        <dbReference type="ARBA" id="ARBA00023163"/>
    </source>
</evidence>
<sequence length="252" mass="28798">MLIEERINRMKEYLNEKKSASIEELAELLKVSKDTIRRDLIKLEKQNQVKRIHGGVMLTRTKEALIFDYEERSSQFQEIKEKLAKRAVQLIRNDSSILFDASTTVEAVIPHLNNKGILAITNSLSHAVLLAQLENCEINLLPGKLHKKQLFISGTETVNKISDYNVDYVLIGIFAINQDGLFIHTEEEGLVKRQMIRQSKQIIALADHSKINTTGFFKVCHLNEIDSLITDEMPDEEFSRALAKNNVELILI</sequence>
<dbReference type="InterPro" id="IPR036388">
    <property type="entry name" value="WH-like_DNA-bd_sf"/>
</dbReference>
<keyword evidence="6" id="KW-1185">Reference proteome</keyword>
<dbReference type="EMBL" id="MIEK01000078">
    <property type="protein sequence ID" value="OEH80901.1"/>
    <property type="molecule type" value="Genomic_DNA"/>
</dbReference>
<proteinExistence type="predicted"/>
<dbReference type="PROSITE" id="PS00894">
    <property type="entry name" value="HTH_DEOR_1"/>
    <property type="match status" value="1"/>
</dbReference>
<dbReference type="InterPro" id="IPR018356">
    <property type="entry name" value="Tscrpt_reg_HTH_DeoR_CS"/>
</dbReference>